<dbReference type="EMBL" id="JACIJN010000008">
    <property type="protein sequence ID" value="MBB5726612.1"/>
    <property type="molecule type" value="Genomic_DNA"/>
</dbReference>
<comment type="caution">
    <text evidence="1">The sequence shown here is derived from an EMBL/GenBank/DDBJ whole genome shotgun (WGS) entry which is preliminary data.</text>
</comment>
<accession>A0ABR6NA25</accession>
<evidence type="ECO:0000313" key="1">
    <source>
        <dbReference type="EMBL" id="MBB5726612.1"/>
    </source>
</evidence>
<dbReference type="RefSeq" id="WP_184038241.1">
    <property type="nucleotide sequence ID" value="NZ_BAABAR010000019.1"/>
</dbReference>
<evidence type="ECO:0000313" key="2">
    <source>
        <dbReference type="Proteomes" id="UP000560131"/>
    </source>
</evidence>
<gene>
    <name evidence="1" type="ORF">FHS97_002555</name>
</gene>
<sequence length="233" mass="24921">MTAINLAVQPARRAAYIISDCAFTRPDGRIEKISGKIISFDRFPCAIAATGNVNVAILARALYNLDAANLRTLVTGLQSALKRALDETVAAAPPDAEGWAILKVAAWCARRKRAVGYIIASHDDAAAAIIGPGWSSYQVAEVRHSHGTHVHVSELLGRQCELDDAATFNPEADAFALVAAQRATPQLSITPGVDQEVPFRVGGAVELTEVTRRGVRVWLMGEFPDKVGELIAP</sequence>
<reference evidence="1 2" key="1">
    <citation type="submission" date="2020-08" db="EMBL/GenBank/DDBJ databases">
        <title>Genomic Encyclopedia of Type Strains, Phase IV (KMG-IV): sequencing the most valuable type-strain genomes for metagenomic binning, comparative biology and taxonomic classification.</title>
        <authorList>
            <person name="Goeker M."/>
        </authorList>
    </citation>
    <scope>NUCLEOTIDE SEQUENCE [LARGE SCALE GENOMIC DNA]</scope>
    <source>
        <strain evidence="1 2">DSM 101535</strain>
    </source>
</reference>
<protein>
    <submittedName>
        <fullName evidence="1">Uncharacterized protein</fullName>
    </submittedName>
</protein>
<name>A0ABR6NA25_9SPHN</name>
<keyword evidence="2" id="KW-1185">Reference proteome</keyword>
<proteinExistence type="predicted"/>
<organism evidence="1 2">
    <name type="scientific">Sphingomonas endophytica</name>
    <dbReference type="NCBI Taxonomy" id="869719"/>
    <lineage>
        <taxon>Bacteria</taxon>
        <taxon>Pseudomonadati</taxon>
        <taxon>Pseudomonadota</taxon>
        <taxon>Alphaproteobacteria</taxon>
        <taxon>Sphingomonadales</taxon>
        <taxon>Sphingomonadaceae</taxon>
        <taxon>Sphingomonas</taxon>
    </lineage>
</organism>
<dbReference type="Proteomes" id="UP000560131">
    <property type="component" value="Unassembled WGS sequence"/>
</dbReference>